<evidence type="ECO:0000256" key="5">
    <source>
        <dbReference type="SAM" id="MobiDB-lite"/>
    </source>
</evidence>
<keyword evidence="3" id="KW-0271">Exosome</keyword>
<reference evidence="6 7" key="1">
    <citation type="journal article" date="2019" name="Nat. Ecol. Evol.">
        <title>Megaphylogeny resolves global patterns of mushroom evolution.</title>
        <authorList>
            <person name="Varga T."/>
            <person name="Krizsan K."/>
            <person name="Foldi C."/>
            <person name="Dima B."/>
            <person name="Sanchez-Garcia M."/>
            <person name="Sanchez-Ramirez S."/>
            <person name="Szollosi G.J."/>
            <person name="Szarkandi J.G."/>
            <person name="Papp V."/>
            <person name="Albert L."/>
            <person name="Andreopoulos W."/>
            <person name="Angelini C."/>
            <person name="Antonin V."/>
            <person name="Barry K.W."/>
            <person name="Bougher N.L."/>
            <person name="Buchanan P."/>
            <person name="Buyck B."/>
            <person name="Bense V."/>
            <person name="Catcheside P."/>
            <person name="Chovatia M."/>
            <person name="Cooper J."/>
            <person name="Damon W."/>
            <person name="Desjardin D."/>
            <person name="Finy P."/>
            <person name="Geml J."/>
            <person name="Haridas S."/>
            <person name="Hughes K."/>
            <person name="Justo A."/>
            <person name="Karasinski D."/>
            <person name="Kautmanova I."/>
            <person name="Kiss B."/>
            <person name="Kocsube S."/>
            <person name="Kotiranta H."/>
            <person name="LaButti K.M."/>
            <person name="Lechner B.E."/>
            <person name="Liimatainen K."/>
            <person name="Lipzen A."/>
            <person name="Lukacs Z."/>
            <person name="Mihaltcheva S."/>
            <person name="Morgado L.N."/>
            <person name="Niskanen T."/>
            <person name="Noordeloos M.E."/>
            <person name="Ohm R.A."/>
            <person name="Ortiz-Santana B."/>
            <person name="Ovrebo C."/>
            <person name="Racz N."/>
            <person name="Riley R."/>
            <person name="Savchenko A."/>
            <person name="Shiryaev A."/>
            <person name="Soop K."/>
            <person name="Spirin V."/>
            <person name="Szebenyi C."/>
            <person name="Tomsovsky M."/>
            <person name="Tulloss R.E."/>
            <person name="Uehling J."/>
            <person name="Grigoriev I.V."/>
            <person name="Vagvolgyi C."/>
            <person name="Papp T."/>
            <person name="Martin F.M."/>
            <person name="Miettinen O."/>
            <person name="Hibbett D.S."/>
            <person name="Nagy L.G."/>
        </authorList>
    </citation>
    <scope>NUCLEOTIDE SEQUENCE [LARGE SCALE GENOMIC DNA]</scope>
    <source>
        <strain evidence="6 7">CBS 962.96</strain>
    </source>
</reference>
<evidence type="ECO:0000256" key="4">
    <source>
        <dbReference type="ARBA" id="ARBA00023242"/>
    </source>
</evidence>
<sequence>MSTATEIATLSFDNLSRVDASARFGFSSSSSSSTEDFPSVLVSLTGPIAPLLSQEKPNKSTLEVYVRPLSNVPGTQEKFFAGVLGPILECAIVGSVHPRTLLQVVVQVLAPQRRHSGVGSNLWRDKLLASMVNASTLAFLNASSIPLRGVVCAVSVGMDGDGKLITNPSEEEPGNFSASGCFAFLLSDVTSATCVWSNWRSFNGNIDGYELQEAKSLALSGTKEIWVRIKELVGKREGLDFPAEEDGEKDVKMEEPKEAIDDEKMEI</sequence>
<dbReference type="InterPro" id="IPR020568">
    <property type="entry name" value="Ribosomal_Su5_D2-typ_SF"/>
</dbReference>
<dbReference type="GO" id="GO:0000177">
    <property type="term" value="C:cytoplasmic exosome (RNase complex)"/>
    <property type="evidence" value="ECO:0007669"/>
    <property type="project" value="TreeGrafter"/>
</dbReference>
<evidence type="ECO:0000256" key="3">
    <source>
        <dbReference type="ARBA" id="ARBA00022835"/>
    </source>
</evidence>
<dbReference type="GO" id="GO:0006364">
    <property type="term" value="P:rRNA processing"/>
    <property type="evidence" value="ECO:0007669"/>
    <property type="project" value="UniProtKB-KW"/>
</dbReference>
<feature type="region of interest" description="Disordered" evidence="5">
    <location>
        <begin position="240"/>
        <end position="267"/>
    </location>
</feature>
<dbReference type="Gene3D" id="3.30.230.70">
    <property type="entry name" value="GHMP Kinase, N-terminal domain"/>
    <property type="match status" value="1"/>
</dbReference>
<dbReference type="GO" id="GO:0005730">
    <property type="term" value="C:nucleolus"/>
    <property type="evidence" value="ECO:0007669"/>
    <property type="project" value="TreeGrafter"/>
</dbReference>
<dbReference type="Proteomes" id="UP000297245">
    <property type="component" value="Unassembled WGS sequence"/>
</dbReference>
<dbReference type="GO" id="GO:0016075">
    <property type="term" value="P:rRNA catabolic process"/>
    <property type="evidence" value="ECO:0007669"/>
    <property type="project" value="TreeGrafter"/>
</dbReference>
<evidence type="ECO:0000256" key="1">
    <source>
        <dbReference type="ARBA" id="ARBA00004123"/>
    </source>
</evidence>
<protein>
    <submittedName>
        <fullName evidence="6">Uncharacterized protein</fullName>
    </submittedName>
</protein>
<dbReference type="GO" id="GO:0071051">
    <property type="term" value="P:poly(A)-dependent snoRNA 3'-end processing"/>
    <property type="evidence" value="ECO:0007669"/>
    <property type="project" value="TreeGrafter"/>
</dbReference>
<dbReference type="GO" id="GO:0034475">
    <property type="term" value="P:U4 snRNA 3'-end processing"/>
    <property type="evidence" value="ECO:0007669"/>
    <property type="project" value="TreeGrafter"/>
</dbReference>
<dbReference type="GO" id="GO:0003723">
    <property type="term" value="F:RNA binding"/>
    <property type="evidence" value="ECO:0007669"/>
    <property type="project" value="TreeGrafter"/>
</dbReference>
<feature type="compositionally biased region" description="Basic and acidic residues" evidence="5">
    <location>
        <begin position="249"/>
        <end position="259"/>
    </location>
</feature>
<dbReference type="InterPro" id="IPR027408">
    <property type="entry name" value="PNPase/RNase_PH_dom_sf"/>
</dbReference>
<evidence type="ECO:0000313" key="7">
    <source>
        <dbReference type="Proteomes" id="UP000297245"/>
    </source>
</evidence>
<name>A0A4S8MW81_DENBC</name>
<dbReference type="PANTHER" id="PTHR11953:SF1">
    <property type="entry name" value="EXOSOME COMPLEX COMPONENT RRP46"/>
    <property type="match status" value="1"/>
</dbReference>
<proteinExistence type="predicted"/>
<keyword evidence="4" id="KW-0539">Nucleus</keyword>
<dbReference type="InterPro" id="IPR050080">
    <property type="entry name" value="RNase_PH"/>
</dbReference>
<dbReference type="InterPro" id="IPR036345">
    <property type="entry name" value="ExoRNase_PH_dom2_sf"/>
</dbReference>
<gene>
    <name evidence="6" type="ORF">K435DRAFT_929527</name>
</gene>
<keyword evidence="2" id="KW-0698">rRNA processing</keyword>
<evidence type="ECO:0000313" key="6">
    <source>
        <dbReference type="EMBL" id="THV06989.1"/>
    </source>
</evidence>
<keyword evidence="7" id="KW-1185">Reference proteome</keyword>
<dbReference type="AlphaFoldDB" id="A0A4S8MW81"/>
<organism evidence="6 7">
    <name type="scientific">Dendrothele bispora (strain CBS 962.96)</name>
    <dbReference type="NCBI Taxonomy" id="1314807"/>
    <lineage>
        <taxon>Eukaryota</taxon>
        <taxon>Fungi</taxon>
        <taxon>Dikarya</taxon>
        <taxon>Basidiomycota</taxon>
        <taxon>Agaricomycotina</taxon>
        <taxon>Agaricomycetes</taxon>
        <taxon>Agaricomycetidae</taxon>
        <taxon>Agaricales</taxon>
        <taxon>Agaricales incertae sedis</taxon>
        <taxon>Dendrothele</taxon>
    </lineage>
</organism>
<dbReference type="SUPFAM" id="SSF55666">
    <property type="entry name" value="Ribonuclease PH domain 2-like"/>
    <property type="match status" value="1"/>
</dbReference>
<dbReference type="GO" id="GO:0000176">
    <property type="term" value="C:nuclear exosome (RNase complex)"/>
    <property type="evidence" value="ECO:0007669"/>
    <property type="project" value="UniProtKB-ARBA"/>
</dbReference>
<evidence type="ECO:0000256" key="2">
    <source>
        <dbReference type="ARBA" id="ARBA00022552"/>
    </source>
</evidence>
<comment type="subcellular location">
    <subcellularLocation>
        <location evidence="1">Nucleus</location>
    </subcellularLocation>
</comment>
<accession>A0A4S8MW81</accession>
<dbReference type="GO" id="GO:0071028">
    <property type="term" value="P:nuclear mRNA surveillance"/>
    <property type="evidence" value="ECO:0007669"/>
    <property type="project" value="TreeGrafter"/>
</dbReference>
<dbReference type="OrthoDB" id="27298at2759"/>
<dbReference type="SUPFAM" id="SSF54211">
    <property type="entry name" value="Ribosomal protein S5 domain 2-like"/>
    <property type="match status" value="1"/>
</dbReference>
<dbReference type="EMBL" id="ML179040">
    <property type="protein sequence ID" value="THV06989.1"/>
    <property type="molecule type" value="Genomic_DNA"/>
</dbReference>
<dbReference type="PANTHER" id="PTHR11953">
    <property type="entry name" value="EXOSOME COMPLEX COMPONENT"/>
    <property type="match status" value="1"/>
</dbReference>